<reference evidence="4 5" key="1">
    <citation type="submission" date="2016-10" db="EMBL/GenBank/DDBJ databases">
        <title>Lutibacter sp. LPB0138, isolated from marine gastropod.</title>
        <authorList>
            <person name="Kim E."/>
            <person name="Yi H."/>
        </authorList>
    </citation>
    <scope>NUCLEOTIDE SEQUENCE [LARGE SCALE GENOMIC DNA]</scope>
    <source>
        <strain evidence="4 5">LPB0138</strain>
    </source>
</reference>
<dbReference type="STRING" id="1850246.LPB138_01545"/>
<dbReference type="Proteomes" id="UP000176050">
    <property type="component" value="Chromosome"/>
</dbReference>
<dbReference type="RefSeq" id="WP_070235563.1">
    <property type="nucleotide sequence ID" value="NZ_CP017478.1"/>
</dbReference>
<dbReference type="PANTHER" id="PTHR30576">
    <property type="entry name" value="COLANIC BIOSYNTHESIS UDP-GLUCOSE LIPID CARRIER TRANSFERASE"/>
    <property type="match status" value="1"/>
</dbReference>
<dbReference type="Pfam" id="PF02397">
    <property type="entry name" value="Bac_transf"/>
    <property type="match status" value="1"/>
</dbReference>
<evidence type="ECO:0000256" key="1">
    <source>
        <dbReference type="ARBA" id="ARBA00006464"/>
    </source>
</evidence>
<keyword evidence="5" id="KW-1185">Reference proteome</keyword>
<evidence type="ECO:0000259" key="3">
    <source>
        <dbReference type="Pfam" id="PF02397"/>
    </source>
</evidence>
<dbReference type="OrthoDB" id="9808602at2"/>
<sequence>MLSKKQRVAKRFFDLILVIISLMIFIIPMIIFVIMASFSSRSFGIFSQQRVGKDAKLFTLYKIKSMRPNKAKHHVTTANDMRVTPFGKFLRKSKMDELPQLFNVLKGDMSFVGPRPDVVGYADELKGDDRIILSVKPGITGSATIKFADEEIILAQQEDPLKYNDTVLWPQKIEMNKEYVQNWSLMKDIGYVLQTVFGFLK</sequence>
<keyword evidence="4" id="KW-0808">Transferase</keyword>
<keyword evidence="2" id="KW-0472">Membrane</keyword>
<dbReference type="InterPro" id="IPR003362">
    <property type="entry name" value="Bact_transf"/>
</dbReference>
<evidence type="ECO:0000313" key="5">
    <source>
        <dbReference type="Proteomes" id="UP000176050"/>
    </source>
</evidence>
<accession>A0A1D8P4F4</accession>
<proteinExistence type="inferred from homology"/>
<feature type="domain" description="Bacterial sugar transferase" evidence="3">
    <location>
        <begin position="10"/>
        <end position="200"/>
    </location>
</feature>
<dbReference type="PANTHER" id="PTHR30576:SF0">
    <property type="entry name" value="UNDECAPRENYL-PHOSPHATE N-ACETYLGALACTOSAMINYL 1-PHOSPHATE TRANSFERASE-RELATED"/>
    <property type="match status" value="1"/>
</dbReference>
<protein>
    <submittedName>
        <fullName evidence="4">Sugar transferase</fullName>
    </submittedName>
</protein>
<keyword evidence="2" id="KW-1133">Transmembrane helix</keyword>
<comment type="similarity">
    <text evidence="1">Belongs to the bacterial sugar transferase family.</text>
</comment>
<organism evidence="4 5">
    <name type="scientific">Urechidicola croceus</name>
    <dbReference type="NCBI Taxonomy" id="1850246"/>
    <lineage>
        <taxon>Bacteria</taxon>
        <taxon>Pseudomonadati</taxon>
        <taxon>Bacteroidota</taxon>
        <taxon>Flavobacteriia</taxon>
        <taxon>Flavobacteriales</taxon>
        <taxon>Flavobacteriaceae</taxon>
        <taxon>Urechidicola</taxon>
    </lineage>
</organism>
<dbReference type="KEGG" id="lul:LPB138_01545"/>
<name>A0A1D8P4F4_9FLAO</name>
<evidence type="ECO:0000313" key="4">
    <source>
        <dbReference type="EMBL" id="AOW19447.1"/>
    </source>
</evidence>
<keyword evidence="2" id="KW-0812">Transmembrane</keyword>
<dbReference type="EMBL" id="CP017478">
    <property type="protein sequence ID" value="AOW19447.1"/>
    <property type="molecule type" value="Genomic_DNA"/>
</dbReference>
<evidence type="ECO:0000256" key="2">
    <source>
        <dbReference type="SAM" id="Phobius"/>
    </source>
</evidence>
<feature type="transmembrane region" description="Helical" evidence="2">
    <location>
        <begin position="12"/>
        <end position="38"/>
    </location>
</feature>
<dbReference type="AlphaFoldDB" id="A0A1D8P4F4"/>
<gene>
    <name evidence="4" type="ORF">LPB138_01545</name>
</gene>
<dbReference type="GO" id="GO:0016780">
    <property type="term" value="F:phosphotransferase activity, for other substituted phosphate groups"/>
    <property type="evidence" value="ECO:0007669"/>
    <property type="project" value="TreeGrafter"/>
</dbReference>